<dbReference type="Proteomes" id="UP000198611">
    <property type="component" value="Unassembled WGS sequence"/>
</dbReference>
<dbReference type="InterPro" id="IPR008579">
    <property type="entry name" value="UGlyAH_Cupin_dom"/>
</dbReference>
<feature type="domain" description="(S)-ureidoglycine aminohydrolase cupin" evidence="1">
    <location>
        <begin position="17"/>
        <end position="89"/>
    </location>
</feature>
<reference evidence="2 3" key="1">
    <citation type="submission" date="2016-10" db="EMBL/GenBank/DDBJ databases">
        <authorList>
            <person name="de Groot N.N."/>
        </authorList>
    </citation>
    <scope>NUCLEOTIDE SEQUENCE [LARGE SCALE GENOMIC DNA]</scope>
    <source>
        <strain evidence="2 3">HL3</strain>
    </source>
</reference>
<sequence>MADAIQVERDPDTERLEALGVYDWPVWEKEASEFPWTYDGRETAYILEGEVTVTPDGGEPVVIRAGDLVTFPDGMSCHWNIHRDVRKHYRID</sequence>
<dbReference type="AlphaFoldDB" id="A0A1I1W4X2"/>
<dbReference type="OrthoDB" id="9799053at2"/>
<evidence type="ECO:0000313" key="2">
    <source>
        <dbReference type="EMBL" id="SFD88020.1"/>
    </source>
</evidence>
<dbReference type="RefSeq" id="WP_093429123.1">
    <property type="nucleotide sequence ID" value="NZ_FOMJ01000011.1"/>
</dbReference>
<organism evidence="2 3">
    <name type="scientific">Thiohalospira halophila DSM 15071</name>
    <dbReference type="NCBI Taxonomy" id="1123397"/>
    <lineage>
        <taxon>Bacteria</taxon>
        <taxon>Pseudomonadati</taxon>
        <taxon>Pseudomonadota</taxon>
        <taxon>Gammaproteobacteria</taxon>
        <taxon>Thiohalospirales</taxon>
        <taxon>Thiohalospiraceae</taxon>
        <taxon>Thiohalospira</taxon>
    </lineage>
</organism>
<dbReference type="PANTHER" id="PTHR33271:SF22">
    <property type="entry name" value="OS04G0445200 PROTEIN"/>
    <property type="match status" value="1"/>
</dbReference>
<proteinExistence type="predicted"/>
<dbReference type="InterPro" id="IPR014710">
    <property type="entry name" value="RmlC-like_jellyroll"/>
</dbReference>
<dbReference type="STRING" id="1123397.SAMN05660831_02512"/>
<keyword evidence="3" id="KW-1185">Reference proteome</keyword>
<dbReference type="PANTHER" id="PTHR33271">
    <property type="entry name" value="OS04G0445200 PROTEIN"/>
    <property type="match status" value="1"/>
</dbReference>
<dbReference type="Pfam" id="PF05899">
    <property type="entry name" value="Cupin_3"/>
    <property type="match status" value="1"/>
</dbReference>
<accession>A0A1I1W4X2</accession>
<dbReference type="SUPFAM" id="SSF51182">
    <property type="entry name" value="RmlC-like cupins"/>
    <property type="match status" value="1"/>
</dbReference>
<dbReference type="InterPro" id="IPR011051">
    <property type="entry name" value="RmlC_Cupin_sf"/>
</dbReference>
<name>A0A1I1W4X2_9GAMM</name>
<gene>
    <name evidence="2" type="ORF">SAMN05660831_02512</name>
</gene>
<protein>
    <recommendedName>
        <fullName evidence="1">(S)-ureidoglycine aminohydrolase cupin domain-containing protein</fullName>
    </recommendedName>
</protein>
<dbReference type="CDD" id="cd02227">
    <property type="entry name" value="cupin_TM1112-like"/>
    <property type="match status" value="1"/>
</dbReference>
<evidence type="ECO:0000313" key="3">
    <source>
        <dbReference type="Proteomes" id="UP000198611"/>
    </source>
</evidence>
<evidence type="ECO:0000259" key="1">
    <source>
        <dbReference type="Pfam" id="PF05899"/>
    </source>
</evidence>
<dbReference type="EMBL" id="FOMJ01000011">
    <property type="protein sequence ID" value="SFD88020.1"/>
    <property type="molecule type" value="Genomic_DNA"/>
</dbReference>
<dbReference type="Gene3D" id="2.60.120.10">
    <property type="entry name" value="Jelly Rolls"/>
    <property type="match status" value="1"/>
</dbReference>